<dbReference type="PIRSF" id="PIRSF031924">
    <property type="entry name" value="Pi-irrepressible_AP"/>
    <property type="match status" value="1"/>
</dbReference>
<dbReference type="STRING" id="1191523.MROS_0640"/>
<keyword evidence="7" id="KW-1185">Reference proteome</keyword>
<evidence type="ECO:0000256" key="1">
    <source>
        <dbReference type="ARBA" id="ARBA00022553"/>
    </source>
</evidence>
<name>I6ZXW3_MELRP</name>
<protein>
    <submittedName>
        <fullName evidence="6">Putative alkaline phosphatase</fullName>
    </submittedName>
</protein>
<evidence type="ECO:0000256" key="4">
    <source>
        <dbReference type="PIRSR" id="PIRSR031924-50"/>
    </source>
</evidence>
<organism evidence="6 7">
    <name type="scientific">Melioribacter roseus (strain DSM 23840 / JCM 17771 / VKM B-2668 / P3M-2)</name>
    <dbReference type="NCBI Taxonomy" id="1191523"/>
    <lineage>
        <taxon>Bacteria</taxon>
        <taxon>Pseudomonadati</taxon>
        <taxon>Ignavibacteriota</taxon>
        <taxon>Ignavibacteria</taxon>
        <taxon>Ignavibacteriales</taxon>
        <taxon>Melioribacteraceae</taxon>
        <taxon>Melioribacter</taxon>
    </lineage>
</organism>
<dbReference type="eggNOG" id="COG1524">
    <property type="taxonomic scope" value="Bacteria"/>
</dbReference>
<dbReference type="Proteomes" id="UP000009011">
    <property type="component" value="Chromosome"/>
</dbReference>
<evidence type="ECO:0000313" key="7">
    <source>
        <dbReference type="Proteomes" id="UP000009011"/>
    </source>
</evidence>
<dbReference type="RefSeq" id="WP_014855320.1">
    <property type="nucleotide sequence ID" value="NC_018178.1"/>
</dbReference>
<feature type="active site" description="Phosphothreonine intermediate" evidence="4">
    <location>
        <position position="82"/>
    </location>
</feature>
<dbReference type="InterPro" id="IPR002591">
    <property type="entry name" value="Phosphodiest/P_Trfase"/>
</dbReference>
<dbReference type="Gene3D" id="3.30.1360.150">
    <property type="match status" value="1"/>
</dbReference>
<keyword evidence="2" id="KW-0479">Metal-binding</keyword>
<dbReference type="EMBL" id="CP003557">
    <property type="protein sequence ID" value="AFN73883.1"/>
    <property type="molecule type" value="Genomic_DNA"/>
</dbReference>
<evidence type="ECO:0000256" key="3">
    <source>
        <dbReference type="ARBA" id="ARBA00022729"/>
    </source>
</evidence>
<evidence type="ECO:0000313" key="6">
    <source>
        <dbReference type="EMBL" id="AFN73883.1"/>
    </source>
</evidence>
<dbReference type="KEGG" id="mro:MROS_0640"/>
<keyword evidence="3" id="KW-0732">Signal</keyword>
<gene>
    <name evidence="6" type="ordered locus">MROS_0640</name>
</gene>
<evidence type="ECO:0000256" key="5">
    <source>
        <dbReference type="PIRSR" id="PIRSR031924-51"/>
    </source>
</evidence>
<sequence>MTKNIIRLLILILLLILPQTYGYGKDEAPVKVKLVVQIVVDQLRADQIDKYSANLSEEGFNYLKKNGRYFGNTKISYARSATGPGHASIATGSVPAYHGIVNNDWYDRISKKKVYCAEYGGVISPLNLIGSTLSDEIYISQAGNAKIFGVSQKDRGAVFLAGHFGKAFWMDDDSIKFITSAYYYDKAPDFLNKFNDEIKFDNFSGYSWKPLYDPEKYVNYADKRQTEKFGLARFEKQSEPSAILNSPLGDSLTFELAKFIIMENRLGKGGHTDYISISFSSTDKIGHYFGNSSIEFEDQIYRLDKLIAGLIDFLDKYAGMNNVLITLTADHGAKDSFVPSNGNKNSTPERRRSGNLKSLCNDYVKDKLNVDFDAVEEIIMPNIYLNEDAIKNNGLKVEDVEILLKEYLRNKNGIYDVYTSSEIERNNLLLNMISSRVINSYCHKRSGNLYIVFEPEIPGGGNFYNRSEHGTPWNYDISIPLFFCGPGIVSGGYDGEVYIEDIAVTLANYLGLKLPSAASGKVIKFAR</sequence>
<feature type="binding site" evidence="5">
    <location>
        <begin position="153"/>
        <end position="155"/>
    </location>
    <ligand>
        <name>substrate</name>
    </ligand>
</feature>
<dbReference type="PANTHER" id="PTHR10151:SF120">
    <property type="entry name" value="BIS(5'-ADENOSYL)-TRIPHOSPHATASE"/>
    <property type="match status" value="1"/>
</dbReference>
<dbReference type="HOGENOM" id="CLU_034095_0_0_10"/>
<dbReference type="SMR" id="I6ZXW3"/>
<dbReference type="InterPro" id="IPR017850">
    <property type="entry name" value="Alkaline_phosphatase_core_sf"/>
</dbReference>
<dbReference type="AlphaFoldDB" id="I6ZXW3"/>
<proteinExistence type="predicted"/>
<dbReference type="CDD" id="cd16016">
    <property type="entry name" value="AP-SPAP"/>
    <property type="match status" value="1"/>
</dbReference>
<dbReference type="InterPro" id="IPR026263">
    <property type="entry name" value="Alkaline_phosphatase_prok"/>
</dbReference>
<accession>I6ZXW3</accession>
<keyword evidence="1 4" id="KW-0597">Phosphoprotein</keyword>
<dbReference type="Pfam" id="PF01663">
    <property type="entry name" value="Phosphodiest"/>
    <property type="match status" value="1"/>
</dbReference>
<dbReference type="PANTHER" id="PTHR10151">
    <property type="entry name" value="ECTONUCLEOTIDE PYROPHOSPHATASE/PHOSPHODIESTERASE"/>
    <property type="match status" value="1"/>
</dbReference>
<dbReference type="OrthoDB" id="9766127at2"/>
<dbReference type="Gene3D" id="3.40.720.10">
    <property type="entry name" value="Alkaline Phosphatase, subunit A"/>
    <property type="match status" value="1"/>
</dbReference>
<feature type="binding site" evidence="5">
    <location>
        <position position="103"/>
    </location>
    <ligand>
        <name>substrate</name>
    </ligand>
</feature>
<dbReference type="GO" id="GO:0004035">
    <property type="term" value="F:alkaline phosphatase activity"/>
    <property type="evidence" value="ECO:0007669"/>
    <property type="project" value="InterPro"/>
</dbReference>
<dbReference type="SUPFAM" id="SSF53649">
    <property type="entry name" value="Alkaline phosphatase-like"/>
    <property type="match status" value="1"/>
</dbReference>
<evidence type="ECO:0000256" key="2">
    <source>
        <dbReference type="ARBA" id="ARBA00022723"/>
    </source>
</evidence>
<dbReference type="GO" id="GO:0046872">
    <property type="term" value="F:metal ion binding"/>
    <property type="evidence" value="ECO:0007669"/>
    <property type="project" value="UniProtKB-KW"/>
</dbReference>
<reference evidence="6 7" key="1">
    <citation type="journal article" date="2013" name="PLoS ONE">
        <title>Genomic analysis of Melioribacter roseus, facultatively anaerobic organotrophic bacterium representing a novel deep lineage within Bacteriodetes/Chlorobi group.</title>
        <authorList>
            <person name="Kadnikov V.V."/>
            <person name="Mardanov A.V."/>
            <person name="Podosokorskaya O.A."/>
            <person name="Gavrilov S.N."/>
            <person name="Kublanov I.V."/>
            <person name="Beletsky A.V."/>
            <person name="Bonch-Osmolovskaya E.A."/>
            <person name="Ravin N.V."/>
        </authorList>
    </citation>
    <scope>NUCLEOTIDE SEQUENCE [LARGE SCALE GENOMIC DNA]</scope>
    <source>
        <strain evidence="7">JCM 17771 / P3M-2</strain>
    </source>
</reference>